<dbReference type="Proteomes" id="UP000501690">
    <property type="component" value="Linkage Group LG3"/>
</dbReference>
<evidence type="ECO:0000313" key="1">
    <source>
        <dbReference type="EMBL" id="QCD87270.1"/>
    </source>
</evidence>
<name>A0A4D6LFI8_VIGUN</name>
<evidence type="ECO:0000313" key="2">
    <source>
        <dbReference type="Proteomes" id="UP000501690"/>
    </source>
</evidence>
<proteinExistence type="predicted"/>
<organism evidence="1 2">
    <name type="scientific">Vigna unguiculata</name>
    <name type="common">Cowpea</name>
    <dbReference type="NCBI Taxonomy" id="3917"/>
    <lineage>
        <taxon>Eukaryota</taxon>
        <taxon>Viridiplantae</taxon>
        <taxon>Streptophyta</taxon>
        <taxon>Embryophyta</taxon>
        <taxon>Tracheophyta</taxon>
        <taxon>Spermatophyta</taxon>
        <taxon>Magnoliopsida</taxon>
        <taxon>eudicotyledons</taxon>
        <taxon>Gunneridae</taxon>
        <taxon>Pentapetalae</taxon>
        <taxon>rosids</taxon>
        <taxon>fabids</taxon>
        <taxon>Fabales</taxon>
        <taxon>Fabaceae</taxon>
        <taxon>Papilionoideae</taxon>
        <taxon>50 kb inversion clade</taxon>
        <taxon>NPAAA clade</taxon>
        <taxon>indigoferoid/millettioid clade</taxon>
        <taxon>Phaseoleae</taxon>
        <taxon>Vigna</taxon>
    </lineage>
</organism>
<accession>A0A4D6LFI8</accession>
<reference evidence="1 2" key="1">
    <citation type="submission" date="2019-04" db="EMBL/GenBank/DDBJ databases">
        <title>An improved genome assembly and genetic linkage map for asparagus bean, Vigna unguiculata ssp. sesquipedialis.</title>
        <authorList>
            <person name="Xia Q."/>
            <person name="Zhang R."/>
            <person name="Dong Y."/>
        </authorList>
    </citation>
    <scope>NUCLEOTIDE SEQUENCE [LARGE SCALE GENOMIC DNA]</scope>
    <source>
        <tissue evidence="1">Leaf</tissue>
    </source>
</reference>
<sequence>MAVKSGVSWSTSAWRCGLSHWAAVSEIAVLRHLAPGSLEVVALSDTCPPLGNLAAGVLRGF</sequence>
<dbReference type="EMBL" id="CP039347">
    <property type="protein sequence ID" value="QCD87270.1"/>
    <property type="molecule type" value="Genomic_DNA"/>
</dbReference>
<dbReference type="AlphaFoldDB" id="A0A4D6LFI8"/>
<protein>
    <submittedName>
        <fullName evidence="1">Uncharacterized protein</fullName>
    </submittedName>
</protein>
<keyword evidence="2" id="KW-1185">Reference proteome</keyword>
<gene>
    <name evidence="1" type="ORF">DEO72_LG3g1804</name>
</gene>